<evidence type="ECO:0000256" key="6">
    <source>
        <dbReference type="ARBA" id="ARBA00034754"/>
    </source>
</evidence>
<dbReference type="AlphaFoldDB" id="A0A0D6AXW9"/>
<dbReference type="GO" id="GO:0006261">
    <property type="term" value="P:DNA-templated DNA replication"/>
    <property type="evidence" value="ECO:0007669"/>
    <property type="project" value="TreeGrafter"/>
</dbReference>
<dbReference type="GO" id="GO:0009360">
    <property type="term" value="C:DNA polymerase III complex"/>
    <property type="evidence" value="ECO:0007669"/>
    <property type="project" value="TreeGrafter"/>
</dbReference>
<evidence type="ECO:0000256" key="3">
    <source>
        <dbReference type="ARBA" id="ARBA00022695"/>
    </source>
</evidence>
<keyword evidence="5" id="KW-0239">DNA-directed DNA polymerase</keyword>
<gene>
    <name evidence="8" type="ORF">NHU_00103</name>
</gene>
<accession>A0A0D6AXW9</accession>
<dbReference type="GO" id="GO:0003677">
    <property type="term" value="F:DNA binding"/>
    <property type="evidence" value="ECO:0007669"/>
    <property type="project" value="InterPro"/>
</dbReference>
<dbReference type="EMBL" id="AP014800">
    <property type="protein sequence ID" value="BAQ67274.1"/>
    <property type="molecule type" value="Genomic_DNA"/>
</dbReference>
<dbReference type="eggNOG" id="COG1466">
    <property type="taxonomic scope" value="Bacteria"/>
</dbReference>
<evidence type="ECO:0000256" key="5">
    <source>
        <dbReference type="ARBA" id="ARBA00022932"/>
    </source>
</evidence>
<dbReference type="GO" id="GO:0003887">
    <property type="term" value="F:DNA-directed DNA polymerase activity"/>
    <property type="evidence" value="ECO:0007669"/>
    <property type="project" value="UniProtKB-KW"/>
</dbReference>
<evidence type="ECO:0000313" key="9">
    <source>
        <dbReference type="Proteomes" id="UP000064912"/>
    </source>
</evidence>
<dbReference type="Gene3D" id="1.20.272.10">
    <property type="match status" value="1"/>
</dbReference>
<name>A0A0D6AXW9_RHOSU</name>
<evidence type="ECO:0000313" key="8">
    <source>
        <dbReference type="EMBL" id="BAQ67274.1"/>
    </source>
</evidence>
<evidence type="ECO:0000256" key="4">
    <source>
        <dbReference type="ARBA" id="ARBA00022705"/>
    </source>
</evidence>
<keyword evidence="4" id="KW-0235">DNA replication</keyword>
<dbReference type="Gene3D" id="3.40.50.300">
    <property type="entry name" value="P-loop containing nucleotide triphosphate hydrolases"/>
    <property type="match status" value="1"/>
</dbReference>
<sequence>MKLSPRDAAGYFARPDPDRPGLLIYGNDAMRVALKRQQVIAALLGPNAEEEMRLTRLSAADLRADPTALTDAVKARGFFPGPRVVFLEDATDALSDKILGALADWQKGDAQIVLTARQLPPKSALRKAFEAHPEAYAVGIYDDPPGRPEIESMLAQAGLGQADRAAMGTLLDLSTALDPGDFRQTVEKIALYKLDDPAPLSPEDILACAPRSTEAEADALIHAVAEAKTVEIGPLMQRLQAQGMTPVTLCIAATRHFRQLHAAAADPDGAASGINRLRPPVHFKARDRMARQAQVWGVHRLEQALGLLLDTDLKLRSAQRAPQMALIERSFIRLAVMASRRT</sequence>
<comment type="catalytic activity">
    <reaction evidence="7">
        <text>DNA(n) + a 2'-deoxyribonucleoside 5'-triphosphate = DNA(n+1) + diphosphate</text>
        <dbReference type="Rhea" id="RHEA:22508"/>
        <dbReference type="Rhea" id="RHEA-COMP:17339"/>
        <dbReference type="Rhea" id="RHEA-COMP:17340"/>
        <dbReference type="ChEBI" id="CHEBI:33019"/>
        <dbReference type="ChEBI" id="CHEBI:61560"/>
        <dbReference type="ChEBI" id="CHEBI:173112"/>
        <dbReference type="EC" id="2.7.7.7"/>
    </reaction>
</comment>
<proteinExistence type="inferred from homology"/>
<organism evidence="8 9">
    <name type="scientific">Rhodovulum sulfidophilum</name>
    <name type="common">Rhodobacter sulfidophilus</name>
    <dbReference type="NCBI Taxonomy" id="35806"/>
    <lineage>
        <taxon>Bacteria</taxon>
        <taxon>Pseudomonadati</taxon>
        <taxon>Pseudomonadota</taxon>
        <taxon>Alphaproteobacteria</taxon>
        <taxon>Rhodobacterales</taxon>
        <taxon>Paracoccaceae</taxon>
        <taxon>Rhodovulum</taxon>
    </lineage>
</organism>
<dbReference type="InterPro" id="IPR008921">
    <property type="entry name" value="DNA_pol3_clamp-load_cplx_C"/>
</dbReference>
<dbReference type="EC" id="2.7.7.7" evidence="1"/>
<evidence type="ECO:0000256" key="1">
    <source>
        <dbReference type="ARBA" id="ARBA00012417"/>
    </source>
</evidence>
<dbReference type="PATRIC" id="fig|35806.4.peg.103"/>
<dbReference type="SUPFAM" id="SSF48019">
    <property type="entry name" value="post-AAA+ oligomerization domain-like"/>
    <property type="match status" value="1"/>
</dbReference>
<dbReference type="PANTHER" id="PTHR34388:SF1">
    <property type="entry name" value="DNA POLYMERASE III SUBUNIT DELTA"/>
    <property type="match status" value="1"/>
</dbReference>
<dbReference type="InterPro" id="IPR027417">
    <property type="entry name" value="P-loop_NTPase"/>
</dbReference>
<reference evidence="8 9" key="1">
    <citation type="submission" date="2015-02" db="EMBL/GenBank/DDBJ databases">
        <title>Genome sequene of Rhodovulum sulfidophilum DSM 2351.</title>
        <authorList>
            <person name="Nagao N."/>
        </authorList>
    </citation>
    <scope>NUCLEOTIDE SEQUENCE [LARGE SCALE GENOMIC DNA]</scope>
    <source>
        <strain evidence="8 9">DSM 2351</strain>
    </source>
</reference>
<comment type="similarity">
    <text evidence="6">Belongs to the DNA polymerase HolA subunit family.</text>
</comment>
<dbReference type="PANTHER" id="PTHR34388">
    <property type="entry name" value="DNA POLYMERASE III SUBUNIT DELTA"/>
    <property type="match status" value="1"/>
</dbReference>
<protein>
    <recommendedName>
        <fullName evidence="1">DNA-directed DNA polymerase</fullName>
        <ecNumber evidence="1">2.7.7.7</ecNumber>
    </recommendedName>
</protein>
<dbReference type="Proteomes" id="UP000064912">
    <property type="component" value="Chromosome"/>
</dbReference>
<keyword evidence="3" id="KW-0548">Nucleotidyltransferase</keyword>
<evidence type="ECO:0000256" key="2">
    <source>
        <dbReference type="ARBA" id="ARBA00022679"/>
    </source>
</evidence>
<evidence type="ECO:0000256" key="7">
    <source>
        <dbReference type="ARBA" id="ARBA00049244"/>
    </source>
</evidence>
<dbReference type="InterPro" id="IPR005790">
    <property type="entry name" value="DNA_polIII_delta"/>
</dbReference>
<dbReference type="KEGG" id="rsu:NHU_00103"/>
<keyword evidence="2" id="KW-0808">Transferase</keyword>
<dbReference type="NCBIfam" id="TIGR01128">
    <property type="entry name" value="holA"/>
    <property type="match status" value="1"/>
</dbReference>